<dbReference type="Gene3D" id="3.40.50.300">
    <property type="entry name" value="P-loop containing nucleotide triphosphate hydrolases"/>
    <property type="match status" value="1"/>
</dbReference>
<feature type="compositionally biased region" description="Polar residues" evidence="1">
    <location>
        <begin position="76"/>
        <end position="92"/>
    </location>
</feature>
<dbReference type="Pfam" id="PF01656">
    <property type="entry name" value="CbiA"/>
    <property type="match status" value="1"/>
</dbReference>
<feature type="domain" description="CobQ/CobB/MinD/ParA nucleotide binding" evidence="2">
    <location>
        <begin position="166"/>
        <end position="355"/>
    </location>
</feature>
<evidence type="ECO:0000259" key="2">
    <source>
        <dbReference type="Pfam" id="PF01656"/>
    </source>
</evidence>
<gene>
    <name evidence="3" type="ORF">MYCOZU2_06024</name>
</gene>
<dbReference type="PANTHER" id="PTHR43384">
    <property type="entry name" value="SEPTUM SITE-DETERMINING PROTEIN MIND HOMOLOG, CHLOROPLASTIC-RELATED"/>
    <property type="match status" value="1"/>
</dbReference>
<dbReference type="GO" id="GO:0016887">
    <property type="term" value="F:ATP hydrolysis activity"/>
    <property type="evidence" value="ECO:0007669"/>
    <property type="project" value="TreeGrafter"/>
</dbReference>
<feature type="compositionally biased region" description="Polar residues" evidence="1">
    <location>
        <begin position="32"/>
        <end position="41"/>
    </location>
</feature>
<dbReference type="InterPro" id="IPR002586">
    <property type="entry name" value="CobQ/CobB/MinD/ParA_Nub-bd_dom"/>
</dbReference>
<feature type="compositionally biased region" description="Polar residues" evidence="1">
    <location>
        <begin position="105"/>
        <end position="126"/>
    </location>
</feature>
<dbReference type="AlphaFoldDB" id="A0A7U5RZY5"/>
<reference evidence="3 4" key="1">
    <citation type="journal article" date="2017" name="Lancet Infect. Dis.">
        <title>Global outbreak of severe Mycobacterium chimaera disease after cardiac surgery: a molecular epidemiological study.</title>
        <authorList>
            <person name="van Ingen J."/>
            <person name="Kohl T."/>
            <person name="Kranzer K."/>
            <person name="Hasse B."/>
            <person name="Keller P."/>
            <person name="Szafranska A."/>
            <person name="Hillemann D."/>
            <person name="Chand M."/>
            <person name="Schreiber P."/>
            <person name="Sommerstein R."/>
            <person name="Berger C."/>
            <person name="Genoni M."/>
            <person name="Ruegg C."/>
            <person name="Troillet N."/>
            <person name="Widmer A.F."/>
            <person name="Becker S.L."/>
            <person name="Herrmann M."/>
            <person name="Eckmanns T."/>
            <person name="Haller S."/>
            <person name="Hoeller C."/>
            <person name="Debast S.B."/>
            <person name="Wolfhagen M.J."/>
            <person name="Hopman J."/>
            <person name="Kluytmans J."/>
            <person name="Langelaar M."/>
            <person name="Notermans D.W."/>
            <person name="ten Oever J."/>
            <person name="van den Barselaar P."/>
            <person name="Vonk A.B.A."/>
            <person name="Vos M.C."/>
            <person name="Ahmed N."/>
            <person name="Brown T."/>
            <person name="Crook D."/>
            <person name="Lamagni T."/>
            <person name="Phin N."/>
            <person name="Smith E.G."/>
            <person name="Zambon M."/>
            <person name="Serr A."/>
            <person name="Goetting T."/>
            <person name="Ebner W."/>
            <person name="Thuermer A."/>
            <person name="Utpatel C."/>
            <person name="Sproer C."/>
            <person name="Bunk B."/>
            <person name="Nubel U."/>
            <person name="Bloemberg G."/>
            <person name="Bottger E."/>
            <person name="Niemann S."/>
            <person name="Wagner D."/>
            <person name="Sax H."/>
        </authorList>
    </citation>
    <scope>NUCLEOTIDE SEQUENCE [LARGE SCALE GENOMIC DNA]</scope>
    <source>
        <strain evidence="3 4">ZUERICH-2</strain>
        <plasmid evidence="3 4">unnamed 2</plasmid>
    </source>
</reference>
<dbReference type="InterPro" id="IPR050625">
    <property type="entry name" value="ParA/MinD_ATPase"/>
</dbReference>
<dbReference type="GO" id="GO:0005524">
    <property type="term" value="F:ATP binding"/>
    <property type="evidence" value="ECO:0007669"/>
    <property type="project" value="TreeGrafter"/>
</dbReference>
<accession>A0A7U5RZY5</accession>
<dbReference type="RefSeq" id="WP_089152570.1">
    <property type="nucleotide sequence ID" value="NZ_CP015269.1"/>
</dbReference>
<dbReference type="GO" id="GO:0005829">
    <property type="term" value="C:cytosol"/>
    <property type="evidence" value="ECO:0007669"/>
    <property type="project" value="TreeGrafter"/>
</dbReference>
<organism evidence="3 4">
    <name type="scientific">Mycobacterium intracellulare subsp. chimaera</name>
    <dbReference type="NCBI Taxonomy" id="222805"/>
    <lineage>
        <taxon>Bacteria</taxon>
        <taxon>Bacillati</taxon>
        <taxon>Actinomycetota</taxon>
        <taxon>Actinomycetes</taxon>
        <taxon>Mycobacteriales</taxon>
        <taxon>Mycobacteriaceae</taxon>
        <taxon>Mycobacterium</taxon>
        <taxon>Mycobacterium avium complex (MAC)</taxon>
    </lineage>
</organism>
<dbReference type="EMBL" id="CP015269">
    <property type="protein sequence ID" value="ASL18369.1"/>
    <property type="molecule type" value="Genomic_DNA"/>
</dbReference>
<dbReference type="InterPro" id="IPR027417">
    <property type="entry name" value="P-loop_NTPase"/>
</dbReference>
<proteinExistence type="predicted"/>
<evidence type="ECO:0000313" key="4">
    <source>
        <dbReference type="Proteomes" id="UP000198286"/>
    </source>
</evidence>
<evidence type="ECO:0000313" key="3">
    <source>
        <dbReference type="EMBL" id="ASL18369.1"/>
    </source>
</evidence>
<feature type="compositionally biased region" description="Pro residues" evidence="1">
    <location>
        <begin position="55"/>
        <end position="72"/>
    </location>
</feature>
<sequence length="428" mass="46353">MTHNPYNQQFRPPREVHPRPAQPGAPAPGDGSDNTGQQPVNTLPAGGGWSADSAPFPPPMPPGQDWPVPPSPAGRHTNTAVPQPIPQYSSSAEPGYRPTTGPVPRTSQGIDESAWSTEASEKTGPSQGWRGGLAKVGIKLAKSAKEAEYDRDVLRIQRKIAYPRNIVVVGLKGGVGKSTITVALGSTLSVHRNVSDVVAIDADTDGSLRRRMPKERNKAVASDVRQFLRSINERTERPLSGSEVQVQLYSNSAGLQTLVSAENVAEYRLSEDEYNGIISVLQGEYMINLVDTSPDRQAPAFTPALESAHAVVLVTVPNALSVDSAARFIAIMQKDFKHLLTRTVLIWNDAAPGRNVAIDVDRTKAEFVRQLSAENDASTCLIEVPLDQHLAAGGEINLSLLQKNTRRQFERAAALVMDKLPDDRITHR</sequence>
<dbReference type="SUPFAM" id="SSF52540">
    <property type="entry name" value="P-loop containing nucleoside triphosphate hydrolases"/>
    <property type="match status" value="1"/>
</dbReference>
<protein>
    <submittedName>
        <fullName evidence="3">Chromosome partitioning ATPase</fullName>
    </submittedName>
</protein>
<feature type="compositionally biased region" description="Polar residues" evidence="1">
    <location>
        <begin position="1"/>
        <end position="10"/>
    </location>
</feature>
<geneLocation type="plasmid" evidence="3 4">
    <name>unnamed 2</name>
</geneLocation>
<name>A0A7U5RZY5_MYCIT</name>
<dbReference type="GO" id="GO:0009898">
    <property type="term" value="C:cytoplasmic side of plasma membrane"/>
    <property type="evidence" value="ECO:0007669"/>
    <property type="project" value="TreeGrafter"/>
</dbReference>
<evidence type="ECO:0000256" key="1">
    <source>
        <dbReference type="SAM" id="MobiDB-lite"/>
    </source>
</evidence>
<dbReference type="GO" id="GO:0051782">
    <property type="term" value="P:negative regulation of cell division"/>
    <property type="evidence" value="ECO:0007669"/>
    <property type="project" value="TreeGrafter"/>
</dbReference>
<dbReference type="PANTHER" id="PTHR43384:SF14">
    <property type="entry name" value="ESX-1 SECRETION-ASSOCIATED PROTEIN ESPI"/>
    <property type="match status" value="1"/>
</dbReference>
<dbReference type="Proteomes" id="UP000198286">
    <property type="component" value="Plasmid unnamed 2"/>
</dbReference>
<keyword evidence="3" id="KW-0614">Plasmid</keyword>
<feature type="region of interest" description="Disordered" evidence="1">
    <location>
        <begin position="1"/>
        <end position="129"/>
    </location>
</feature>